<evidence type="ECO:0000313" key="17">
    <source>
        <dbReference type="EMBL" id="AIF40462.1"/>
    </source>
</evidence>
<name>A0A075JGP7_9MICO</name>
<dbReference type="OrthoDB" id="100605at2"/>
<evidence type="ECO:0000256" key="7">
    <source>
        <dbReference type="ARBA" id="ARBA00022670"/>
    </source>
</evidence>
<dbReference type="RefSeq" id="WP_038567527.1">
    <property type="nucleotide sequence ID" value="NZ_CP008889.1"/>
</dbReference>
<organism evidence="17 18">
    <name type="scientific">Dermacoccus nishinomiyaensis</name>
    <dbReference type="NCBI Taxonomy" id="1274"/>
    <lineage>
        <taxon>Bacteria</taxon>
        <taxon>Bacillati</taxon>
        <taxon>Actinomycetota</taxon>
        <taxon>Actinomycetes</taxon>
        <taxon>Micrococcales</taxon>
        <taxon>Dermacoccaceae</taxon>
        <taxon>Dermacoccus</taxon>
    </lineage>
</organism>
<dbReference type="FunFam" id="1.10.390.10:FF:000004">
    <property type="entry name" value="Aminopeptidase N"/>
    <property type="match status" value="1"/>
</dbReference>
<dbReference type="GO" id="GO:0016285">
    <property type="term" value="F:alanyl aminopeptidase activity"/>
    <property type="evidence" value="ECO:0007669"/>
    <property type="project" value="UniProtKB-EC"/>
</dbReference>
<keyword evidence="10" id="KW-0862">Zinc</keyword>
<evidence type="ECO:0000256" key="5">
    <source>
        <dbReference type="ARBA" id="ARBA00015611"/>
    </source>
</evidence>
<reference evidence="17 18" key="1">
    <citation type="submission" date="2014-07" db="EMBL/GenBank/DDBJ databases">
        <title>Genome Sequencing of Dermacoccus nishinomiyaensis.</title>
        <authorList>
            <person name="Hong K.W."/>
            <person name="Chan K.G."/>
        </authorList>
    </citation>
    <scope>NUCLEOTIDE SEQUENCE [LARGE SCALE GENOMIC DNA]</scope>
    <source>
        <strain evidence="17 18">M25</strain>
    </source>
</reference>
<dbReference type="eggNOG" id="COG0308">
    <property type="taxonomic scope" value="Bacteria"/>
</dbReference>
<evidence type="ECO:0000259" key="16">
    <source>
        <dbReference type="Pfam" id="PF17900"/>
    </source>
</evidence>
<dbReference type="GO" id="GO:0008270">
    <property type="term" value="F:zinc ion binding"/>
    <property type="evidence" value="ECO:0007669"/>
    <property type="project" value="InterPro"/>
</dbReference>
<evidence type="ECO:0000256" key="8">
    <source>
        <dbReference type="ARBA" id="ARBA00022723"/>
    </source>
</evidence>
<dbReference type="Proteomes" id="UP000027986">
    <property type="component" value="Chromosome"/>
</dbReference>
<dbReference type="MEROPS" id="M01.009"/>
<dbReference type="Gene3D" id="2.60.40.1730">
    <property type="entry name" value="tricorn interacting facor f3 domain"/>
    <property type="match status" value="1"/>
</dbReference>
<evidence type="ECO:0000259" key="14">
    <source>
        <dbReference type="Pfam" id="PF01433"/>
    </source>
</evidence>
<dbReference type="PANTHER" id="PTHR11533:SF174">
    <property type="entry name" value="PUROMYCIN-SENSITIVE AMINOPEPTIDASE-RELATED"/>
    <property type="match status" value="1"/>
</dbReference>
<dbReference type="HOGENOM" id="CLU_007335_1_1_11"/>
<dbReference type="GO" id="GO:0016020">
    <property type="term" value="C:membrane"/>
    <property type="evidence" value="ECO:0007669"/>
    <property type="project" value="TreeGrafter"/>
</dbReference>
<dbReference type="PANTHER" id="PTHR11533">
    <property type="entry name" value="PROTEASE M1 ZINC METALLOPROTEASE"/>
    <property type="match status" value="1"/>
</dbReference>
<dbReference type="GO" id="GO:0006508">
    <property type="term" value="P:proteolysis"/>
    <property type="evidence" value="ECO:0007669"/>
    <property type="project" value="UniProtKB-KW"/>
</dbReference>
<evidence type="ECO:0000256" key="3">
    <source>
        <dbReference type="ARBA" id="ARBA00010136"/>
    </source>
</evidence>
<sequence length="861" mass="94620">MNGANLTRDDAQTRGENITVDSYAVTLDLTTGPTTFATSSVVRFSAQPGSETWLDFLGESVSRVVVNGEERDVDWNGARISLTGLAAENEVRVDAVGVYMNTGEGLHRFVDPADDEVYLYSQFEVPDARRMYPVFEQPDLKATFQFTVTAPARWQVLSNETTPEPKPATQTYTGPNGVSEPAATWEFAPTARISCYITALVAGPYEAYRDSVETRAGTIPLGVFCRKSLAPHMDADEIFDITKRGFAFFENEFDQPYPFTKYDQIFTPEYNAGAMENVGCVTFSEIYVFRAKVSEAVVERRALTVLHELAHMWFGDLVTMKWWNDLWLNESFAEWASTTAQAEATRWESAWTTFGTSEKAWAYRQDQLSSTHPIVAPIRDLADVEVNFDGITYAKGASVLKQLVAYVGREPFTAGLRAYFARYAWQNTTLPQLLAELETTSGRDLTQWSKLWLETAGVNTLRPIVETDDDGRMTSVVIEQSAADDYPTLRPHRLAVGCYTLRDGALTRTARVELDVDGERTEVSELVGTPQPDLLLVNDDDLAYAKIRLDARSLATAIAHPRAFTDSLPRALVLGAAWDMTRDAEMSARDFIDMALATLPGESDSTLLRTLLGQLTTAARTYTASEHRDDVVALVARTLRGLLRSAEPGSDAQLQLAQAFTSFAASADDLAFVRGLFEGSSVLDGLALDTEMRWTLLTSLVAGGVLGEPEIAAELEQDNTATGAERAARARAAIPTAEAKAAAWASVVDSDALANQTIAETAAGFGHVHDEALLEPYVERYFEMAEGYWASRTHHIAELTIGSFFPFTLAGPQLLAQANTWLDAHRDAPAGLVRTVAENRDTVARAVEAQRFDAQAARQHG</sequence>
<dbReference type="CDD" id="cd09602">
    <property type="entry name" value="M1_APN"/>
    <property type="match status" value="1"/>
</dbReference>
<keyword evidence="7" id="KW-0645">Protease</keyword>
<protein>
    <recommendedName>
        <fullName evidence="5">Aminopeptidase N</fullName>
        <ecNumber evidence="4">3.4.11.2</ecNumber>
    </recommendedName>
    <alternativeName>
        <fullName evidence="12">Alanine aminopeptidase</fullName>
    </alternativeName>
    <alternativeName>
        <fullName evidence="13">Lysyl aminopeptidase</fullName>
    </alternativeName>
</protein>
<dbReference type="GO" id="GO:0043171">
    <property type="term" value="P:peptide catabolic process"/>
    <property type="evidence" value="ECO:0007669"/>
    <property type="project" value="TreeGrafter"/>
</dbReference>
<dbReference type="InterPro" id="IPR024571">
    <property type="entry name" value="ERAP1-like_C_dom"/>
</dbReference>
<evidence type="ECO:0000256" key="6">
    <source>
        <dbReference type="ARBA" id="ARBA00022438"/>
    </source>
</evidence>
<dbReference type="InterPro" id="IPR050344">
    <property type="entry name" value="Peptidase_M1_aminopeptidases"/>
</dbReference>
<comment type="similarity">
    <text evidence="3">Belongs to the peptidase M1 family.</text>
</comment>
<keyword evidence="18" id="KW-1185">Reference proteome</keyword>
<dbReference type="FunFam" id="2.60.40.1730:FF:000010">
    <property type="entry name" value="Putative aminopeptidase N"/>
    <property type="match status" value="1"/>
</dbReference>
<evidence type="ECO:0000256" key="1">
    <source>
        <dbReference type="ARBA" id="ARBA00000098"/>
    </source>
</evidence>
<evidence type="ECO:0000256" key="10">
    <source>
        <dbReference type="ARBA" id="ARBA00022833"/>
    </source>
</evidence>
<feature type="domain" description="ERAP1-like C-terminal" evidence="15">
    <location>
        <begin position="535"/>
        <end position="845"/>
    </location>
</feature>
<dbReference type="EC" id="3.4.11.2" evidence="4"/>
<evidence type="ECO:0000256" key="2">
    <source>
        <dbReference type="ARBA" id="ARBA00001947"/>
    </source>
</evidence>
<dbReference type="AlphaFoldDB" id="A0A075JGP7"/>
<dbReference type="GO" id="GO:0005737">
    <property type="term" value="C:cytoplasm"/>
    <property type="evidence" value="ECO:0007669"/>
    <property type="project" value="TreeGrafter"/>
</dbReference>
<proteinExistence type="inferred from homology"/>
<dbReference type="Pfam" id="PF01433">
    <property type="entry name" value="Peptidase_M1"/>
    <property type="match status" value="1"/>
</dbReference>
<evidence type="ECO:0000259" key="15">
    <source>
        <dbReference type="Pfam" id="PF11838"/>
    </source>
</evidence>
<keyword evidence="11" id="KW-0482">Metalloprotease</keyword>
<dbReference type="Gene3D" id="1.10.390.10">
    <property type="entry name" value="Neutral Protease Domain 2"/>
    <property type="match status" value="1"/>
</dbReference>
<dbReference type="InterPro" id="IPR014782">
    <property type="entry name" value="Peptidase_M1_dom"/>
</dbReference>
<keyword evidence="9" id="KW-0378">Hydrolase</keyword>
<dbReference type="KEGG" id="dni:HX89_05330"/>
<comment type="catalytic activity">
    <reaction evidence="1">
        <text>Release of an N-terminal amino acid, Xaa-|-Yaa- from a peptide, amide or arylamide. Xaa is preferably Ala, but may be most amino acids including Pro (slow action). When a terminal hydrophobic residue is followed by a prolyl residue, the two may be released as an intact Xaa-Pro dipeptide.</text>
        <dbReference type="EC" id="3.4.11.2"/>
    </reaction>
</comment>
<dbReference type="Pfam" id="PF17900">
    <property type="entry name" value="Peptidase_M1_N"/>
    <property type="match status" value="1"/>
</dbReference>
<evidence type="ECO:0000256" key="9">
    <source>
        <dbReference type="ARBA" id="ARBA00022801"/>
    </source>
</evidence>
<dbReference type="SUPFAM" id="SSF55486">
    <property type="entry name" value="Metalloproteases ('zincins'), catalytic domain"/>
    <property type="match status" value="1"/>
</dbReference>
<feature type="domain" description="Peptidase M1 membrane alanine aminopeptidase" evidence="14">
    <location>
        <begin position="239"/>
        <end position="452"/>
    </location>
</feature>
<dbReference type="Pfam" id="PF11838">
    <property type="entry name" value="ERAP1_C"/>
    <property type="match status" value="1"/>
</dbReference>
<evidence type="ECO:0000256" key="12">
    <source>
        <dbReference type="ARBA" id="ARBA00029811"/>
    </source>
</evidence>
<dbReference type="GO" id="GO:0042277">
    <property type="term" value="F:peptide binding"/>
    <property type="evidence" value="ECO:0007669"/>
    <property type="project" value="TreeGrafter"/>
</dbReference>
<dbReference type="SUPFAM" id="SSF63737">
    <property type="entry name" value="Leukotriene A4 hydrolase N-terminal domain"/>
    <property type="match status" value="1"/>
</dbReference>
<dbReference type="InterPro" id="IPR012778">
    <property type="entry name" value="Pept_M1_aminopeptidase"/>
</dbReference>
<dbReference type="InterPro" id="IPR045357">
    <property type="entry name" value="Aminopeptidase_N-like_N"/>
</dbReference>
<dbReference type="EMBL" id="CP008889">
    <property type="protein sequence ID" value="AIF40462.1"/>
    <property type="molecule type" value="Genomic_DNA"/>
</dbReference>
<dbReference type="GO" id="GO:0005615">
    <property type="term" value="C:extracellular space"/>
    <property type="evidence" value="ECO:0007669"/>
    <property type="project" value="TreeGrafter"/>
</dbReference>
<feature type="domain" description="Aminopeptidase N-like N-terminal" evidence="16">
    <location>
        <begin position="103"/>
        <end position="196"/>
    </location>
</feature>
<gene>
    <name evidence="17" type="ORF">HX89_05330</name>
</gene>
<evidence type="ECO:0000313" key="18">
    <source>
        <dbReference type="Proteomes" id="UP000027986"/>
    </source>
</evidence>
<keyword evidence="6 17" id="KW-0031">Aminopeptidase</keyword>
<dbReference type="GO" id="GO:0070006">
    <property type="term" value="F:metalloaminopeptidase activity"/>
    <property type="evidence" value="ECO:0007669"/>
    <property type="project" value="TreeGrafter"/>
</dbReference>
<dbReference type="InterPro" id="IPR001930">
    <property type="entry name" value="Peptidase_M1"/>
</dbReference>
<evidence type="ECO:0000256" key="11">
    <source>
        <dbReference type="ARBA" id="ARBA00023049"/>
    </source>
</evidence>
<dbReference type="InterPro" id="IPR027268">
    <property type="entry name" value="Peptidase_M4/M1_CTD_sf"/>
</dbReference>
<comment type="cofactor">
    <cofactor evidence="2">
        <name>Zn(2+)</name>
        <dbReference type="ChEBI" id="CHEBI:29105"/>
    </cofactor>
</comment>
<accession>A0A075JGP7</accession>
<dbReference type="InterPro" id="IPR042097">
    <property type="entry name" value="Aminopeptidase_N-like_N_sf"/>
</dbReference>
<keyword evidence="8" id="KW-0479">Metal-binding</keyword>
<dbReference type="PRINTS" id="PR00756">
    <property type="entry name" value="ALADIPTASE"/>
</dbReference>
<evidence type="ECO:0000256" key="4">
    <source>
        <dbReference type="ARBA" id="ARBA00012564"/>
    </source>
</evidence>
<dbReference type="GeneID" id="41840607"/>
<evidence type="ECO:0000256" key="13">
    <source>
        <dbReference type="ARBA" id="ARBA00031533"/>
    </source>
</evidence>
<dbReference type="NCBIfam" id="TIGR02412">
    <property type="entry name" value="pepN_strep_liv"/>
    <property type="match status" value="1"/>
</dbReference>